<organism evidence="7 8">
    <name type="scientific">Undibacterium jejuense</name>
    <dbReference type="NCBI Taxonomy" id="1344949"/>
    <lineage>
        <taxon>Bacteria</taxon>
        <taxon>Pseudomonadati</taxon>
        <taxon>Pseudomonadota</taxon>
        <taxon>Betaproteobacteria</taxon>
        <taxon>Burkholderiales</taxon>
        <taxon>Oxalobacteraceae</taxon>
        <taxon>Undibacterium</taxon>
    </lineage>
</organism>
<name>A0A923HGV6_9BURK</name>
<feature type="chain" id="PRO_5037725775" evidence="6">
    <location>
        <begin position="31"/>
        <end position="151"/>
    </location>
</feature>
<dbReference type="RefSeq" id="WP_186913447.1">
    <property type="nucleotide sequence ID" value="NZ_JACOFV010000015.1"/>
</dbReference>
<accession>A0A923HGV6</accession>
<evidence type="ECO:0000313" key="8">
    <source>
        <dbReference type="Proteomes" id="UP000634011"/>
    </source>
</evidence>
<proteinExistence type="predicted"/>
<comment type="caution">
    <text evidence="7">The sequence shown here is derived from an EMBL/GenBank/DDBJ whole genome shotgun (WGS) entry which is preliminary data.</text>
</comment>
<evidence type="ECO:0000256" key="3">
    <source>
        <dbReference type="ARBA" id="ARBA00022723"/>
    </source>
</evidence>
<reference evidence="7" key="1">
    <citation type="submission" date="2020-08" db="EMBL/GenBank/DDBJ databases">
        <title>Novel species isolated from subtropical streams in China.</title>
        <authorList>
            <person name="Lu H."/>
        </authorList>
    </citation>
    <scope>NUCLEOTIDE SEQUENCE</scope>
    <source>
        <strain evidence="7">KACC 12607</strain>
    </source>
</reference>
<feature type="binding site" description="distal binding residue" evidence="5">
    <location>
        <position position="103"/>
    </location>
    <ligand>
        <name>heme</name>
        <dbReference type="ChEBI" id="CHEBI:30413"/>
    </ligand>
    <ligandPart>
        <name>Fe</name>
        <dbReference type="ChEBI" id="CHEBI:18248"/>
    </ligandPart>
</feature>
<evidence type="ECO:0000256" key="4">
    <source>
        <dbReference type="ARBA" id="ARBA00023004"/>
    </source>
</evidence>
<keyword evidence="2 5" id="KW-0349">Heme</keyword>
<dbReference type="GO" id="GO:0019825">
    <property type="term" value="F:oxygen binding"/>
    <property type="evidence" value="ECO:0007669"/>
    <property type="project" value="InterPro"/>
</dbReference>
<gene>
    <name evidence="7" type="ORF">H8K32_15445</name>
</gene>
<sequence length="151" mass="16095">MKNFSSFTSAISVACSVAALSLSVHINALADSGADAVYQGLGQKAGIASFMQDFVSIITTDDRISAAFANADKERLGFLLTEQFCELSGGPCKYSGKDMNSAHEGMNISNTQFNALAEDLQIAMDKHDIPSSIQNKLIAKLAPMQRVVVTK</sequence>
<dbReference type="CDD" id="cd00454">
    <property type="entry name" value="TrHb1_N"/>
    <property type="match status" value="1"/>
</dbReference>
<protein>
    <submittedName>
        <fullName evidence="7">Group 1 truncated hemoglobin</fullName>
    </submittedName>
</protein>
<evidence type="ECO:0000256" key="5">
    <source>
        <dbReference type="PIRSR" id="PIRSR601486-1"/>
    </source>
</evidence>
<keyword evidence="4 5" id="KW-0408">Iron</keyword>
<dbReference type="SUPFAM" id="SSF46458">
    <property type="entry name" value="Globin-like"/>
    <property type="match status" value="1"/>
</dbReference>
<dbReference type="EMBL" id="JACOFV010000015">
    <property type="protein sequence ID" value="MBC3863499.1"/>
    <property type="molecule type" value="Genomic_DNA"/>
</dbReference>
<evidence type="ECO:0000256" key="6">
    <source>
        <dbReference type="SAM" id="SignalP"/>
    </source>
</evidence>
<evidence type="ECO:0000313" key="7">
    <source>
        <dbReference type="EMBL" id="MBC3863499.1"/>
    </source>
</evidence>
<dbReference type="GO" id="GO:0046872">
    <property type="term" value="F:metal ion binding"/>
    <property type="evidence" value="ECO:0007669"/>
    <property type="project" value="UniProtKB-KW"/>
</dbReference>
<dbReference type="InterPro" id="IPR012292">
    <property type="entry name" value="Globin/Proto"/>
</dbReference>
<dbReference type="Gene3D" id="1.10.490.10">
    <property type="entry name" value="Globins"/>
    <property type="match status" value="1"/>
</dbReference>
<evidence type="ECO:0000256" key="2">
    <source>
        <dbReference type="ARBA" id="ARBA00022617"/>
    </source>
</evidence>
<feature type="signal peptide" evidence="6">
    <location>
        <begin position="1"/>
        <end position="30"/>
    </location>
</feature>
<keyword evidence="1" id="KW-0813">Transport</keyword>
<dbReference type="GO" id="GO:0020037">
    <property type="term" value="F:heme binding"/>
    <property type="evidence" value="ECO:0007669"/>
    <property type="project" value="InterPro"/>
</dbReference>
<dbReference type="InterPro" id="IPR001486">
    <property type="entry name" value="Hemoglobin_trunc"/>
</dbReference>
<keyword evidence="8" id="KW-1185">Reference proteome</keyword>
<dbReference type="Pfam" id="PF01152">
    <property type="entry name" value="Bac_globin"/>
    <property type="match status" value="1"/>
</dbReference>
<dbReference type="InterPro" id="IPR009050">
    <property type="entry name" value="Globin-like_sf"/>
</dbReference>
<dbReference type="AlphaFoldDB" id="A0A923HGV6"/>
<keyword evidence="6" id="KW-0732">Signal</keyword>
<dbReference type="Proteomes" id="UP000634011">
    <property type="component" value="Unassembled WGS sequence"/>
</dbReference>
<dbReference type="PROSITE" id="PS51257">
    <property type="entry name" value="PROKAR_LIPOPROTEIN"/>
    <property type="match status" value="1"/>
</dbReference>
<keyword evidence="3 5" id="KW-0479">Metal-binding</keyword>
<evidence type="ECO:0000256" key="1">
    <source>
        <dbReference type="ARBA" id="ARBA00022448"/>
    </source>
</evidence>